<name>A0A0W0ZAU1_LEGSP</name>
<keyword evidence="3 7" id="KW-0288">FMN</keyword>
<dbReference type="PATRIC" id="fig|452.5.peg.42"/>
<evidence type="ECO:0000256" key="3">
    <source>
        <dbReference type="ARBA" id="ARBA00022643"/>
    </source>
</evidence>
<evidence type="ECO:0000256" key="7">
    <source>
        <dbReference type="PIRNR" id="PIRNR006621"/>
    </source>
</evidence>
<feature type="binding site" evidence="9">
    <location>
        <position position="175"/>
    </location>
    <ligand>
        <name>FMN</name>
        <dbReference type="ChEBI" id="CHEBI:58210"/>
    </ligand>
</feature>
<dbReference type="GO" id="GO:0003723">
    <property type="term" value="F:RNA binding"/>
    <property type="evidence" value="ECO:0007669"/>
    <property type="project" value="TreeGrafter"/>
</dbReference>
<evidence type="ECO:0000313" key="12">
    <source>
        <dbReference type="Proteomes" id="UP000054877"/>
    </source>
</evidence>
<evidence type="ECO:0000256" key="9">
    <source>
        <dbReference type="PIRSR" id="PIRSR006621-2"/>
    </source>
</evidence>
<dbReference type="SUPFAM" id="SSF51395">
    <property type="entry name" value="FMN-linked oxidoreductases"/>
    <property type="match status" value="1"/>
</dbReference>
<dbReference type="CDD" id="cd02801">
    <property type="entry name" value="DUS_like_FMN"/>
    <property type="match status" value="1"/>
</dbReference>
<feature type="binding site" evidence="9">
    <location>
        <position position="79"/>
    </location>
    <ligand>
        <name>FMN</name>
        <dbReference type="ChEBI" id="CHEBI:58210"/>
    </ligand>
</feature>
<feature type="binding site" evidence="9">
    <location>
        <begin position="230"/>
        <end position="231"/>
    </location>
    <ligand>
        <name>FMN</name>
        <dbReference type="ChEBI" id="CHEBI:58210"/>
    </ligand>
</feature>
<dbReference type="PANTHER" id="PTHR45846">
    <property type="entry name" value="TRNA-DIHYDROURIDINE(47) SYNTHASE [NAD(P)(+)]-LIKE"/>
    <property type="match status" value="1"/>
</dbReference>
<keyword evidence="12" id="KW-1185">Reference proteome</keyword>
<protein>
    <recommendedName>
        <fullName evidence="7">tRNA-dihydrouridine synthase</fullName>
        <ecNumber evidence="7">1.3.1.-</ecNumber>
    </recommendedName>
</protein>
<accession>A0A0W0ZAU1</accession>
<evidence type="ECO:0000256" key="8">
    <source>
        <dbReference type="PIRSR" id="PIRSR006621-1"/>
    </source>
</evidence>
<feature type="active site" description="Proton donor" evidence="8">
    <location>
        <position position="109"/>
    </location>
</feature>
<reference evidence="11 12" key="1">
    <citation type="submission" date="2015-11" db="EMBL/GenBank/DDBJ databases">
        <title>Genomic analysis of 38 Legionella species identifies large and diverse effector repertoires.</title>
        <authorList>
            <person name="Burstein D."/>
            <person name="Amaro F."/>
            <person name="Zusman T."/>
            <person name="Lifshitz Z."/>
            <person name="Cohen O."/>
            <person name="Gilbert J.A."/>
            <person name="Pupko T."/>
            <person name="Shuman H.A."/>
            <person name="Segal G."/>
        </authorList>
    </citation>
    <scope>NUCLEOTIDE SEQUENCE [LARGE SCALE GENOMIC DNA]</scope>
    <source>
        <strain evidence="11 12">Mt.St.Helens-9</strain>
    </source>
</reference>
<comment type="function">
    <text evidence="7">Catalyzes the synthesis of 5,6-dihydrouridine (D), a modified base found in the D-loop of most tRNAs, via the reduction of the C5-C6 double bond in target uridines.</text>
</comment>
<dbReference type="EMBL" id="LNYX01000001">
    <property type="protein sequence ID" value="KTD66274.1"/>
    <property type="molecule type" value="Genomic_DNA"/>
</dbReference>
<proteinExistence type="inferred from homology"/>
<feature type="domain" description="DUS-like FMN-binding" evidence="10">
    <location>
        <begin position="23"/>
        <end position="294"/>
    </location>
</feature>
<dbReference type="GO" id="GO:0017150">
    <property type="term" value="F:tRNA dihydrouridine synthase activity"/>
    <property type="evidence" value="ECO:0007669"/>
    <property type="project" value="InterPro"/>
</dbReference>
<evidence type="ECO:0000256" key="1">
    <source>
        <dbReference type="ARBA" id="ARBA00001917"/>
    </source>
</evidence>
<dbReference type="GO" id="GO:0050660">
    <property type="term" value="F:flavin adenine dinucleotide binding"/>
    <property type="evidence" value="ECO:0007669"/>
    <property type="project" value="InterPro"/>
</dbReference>
<dbReference type="Pfam" id="PF01207">
    <property type="entry name" value="Dus"/>
    <property type="match status" value="1"/>
</dbReference>
<gene>
    <name evidence="11" type="ORF">Lspi_0037</name>
</gene>
<evidence type="ECO:0000256" key="5">
    <source>
        <dbReference type="ARBA" id="ARBA00022857"/>
    </source>
</evidence>
<feature type="binding site" evidence="9">
    <location>
        <position position="148"/>
    </location>
    <ligand>
        <name>FMN</name>
        <dbReference type="ChEBI" id="CHEBI:58210"/>
    </ligand>
</feature>
<evidence type="ECO:0000259" key="10">
    <source>
        <dbReference type="Pfam" id="PF01207"/>
    </source>
</evidence>
<dbReference type="InterPro" id="IPR018517">
    <property type="entry name" value="tRNA_hU_synthase_CS"/>
</dbReference>
<dbReference type="PANTHER" id="PTHR45846:SF1">
    <property type="entry name" value="TRNA-DIHYDROURIDINE(47) SYNTHASE [NAD(P)(+)]-LIKE"/>
    <property type="match status" value="1"/>
</dbReference>
<dbReference type="PROSITE" id="PS51257">
    <property type="entry name" value="PROKAR_LIPOPROTEIN"/>
    <property type="match status" value="1"/>
</dbReference>
<dbReference type="RefSeq" id="WP_058481980.1">
    <property type="nucleotide sequence ID" value="NZ_CAAAII010000002.1"/>
</dbReference>
<sequence>MRSFLNNPLAIGSLSLPNRLIQGPLAGFSCAPFRQLFHRFTPPAYCVSEMISAYDLVHKHTAMSRYLYRAPEETILGYQISGNDPKVMADAAVRLENLSADLIDINCGCPKPKIRKKGAGSALLEQPQLLYAIVDAIRQRVRCPLTVKIRLQGREEDIRLAQIIEQAGADALIVHGRRWVDDYDTPCDLKQIARIRQATSLPLIVNGDLQDITDLQTAWRETGCDAFMIARAGTGKPWLYQELLHLSPAPVTPHLQKQLFLQHLHGLAALENEHRAVLQSKSLVRYYFREQRQSAFLSHFYTLKSLRGIEQALGMTRDDGIRI</sequence>
<dbReference type="InterPro" id="IPR035587">
    <property type="entry name" value="DUS-like_FMN-bd"/>
</dbReference>
<evidence type="ECO:0000313" key="11">
    <source>
        <dbReference type="EMBL" id="KTD66274.1"/>
    </source>
</evidence>
<dbReference type="InterPro" id="IPR001269">
    <property type="entry name" value="DUS_fam"/>
</dbReference>
<comment type="cofactor">
    <cofactor evidence="1 7 9">
        <name>FMN</name>
        <dbReference type="ChEBI" id="CHEBI:58210"/>
    </cofactor>
</comment>
<dbReference type="OrthoDB" id="9764501at2"/>
<keyword evidence="5" id="KW-0521">NADP</keyword>
<dbReference type="AlphaFoldDB" id="A0A0W0ZAU1"/>
<dbReference type="STRING" id="452.Lspi_0037"/>
<keyword evidence="6 7" id="KW-0560">Oxidoreductase</keyword>
<dbReference type="PIRSF" id="PIRSF006621">
    <property type="entry name" value="Dus"/>
    <property type="match status" value="1"/>
</dbReference>
<comment type="caution">
    <text evidence="11">The sequence shown here is derived from an EMBL/GenBank/DDBJ whole genome shotgun (WGS) entry which is preliminary data.</text>
</comment>
<dbReference type="PROSITE" id="PS01136">
    <property type="entry name" value="UPF0034"/>
    <property type="match status" value="1"/>
</dbReference>
<dbReference type="EC" id="1.3.1.-" evidence="7"/>
<dbReference type="Proteomes" id="UP000054877">
    <property type="component" value="Unassembled WGS sequence"/>
</dbReference>
<dbReference type="Gene3D" id="3.20.20.70">
    <property type="entry name" value="Aldolase class I"/>
    <property type="match status" value="1"/>
</dbReference>
<keyword evidence="2 7" id="KW-0285">Flavoprotein</keyword>
<keyword evidence="4 7" id="KW-0819">tRNA processing</keyword>
<evidence type="ECO:0000256" key="6">
    <source>
        <dbReference type="ARBA" id="ARBA00023002"/>
    </source>
</evidence>
<organism evidence="11 12">
    <name type="scientific">Legionella spiritensis</name>
    <dbReference type="NCBI Taxonomy" id="452"/>
    <lineage>
        <taxon>Bacteria</taxon>
        <taxon>Pseudomonadati</taxon>
        <taxon>Pseudomonadota</taxon>
        <taxon>Gammaproteobacteria</taxon>
        <taxon>Legionellales</taxon>
        <taxon>Legionellaceae</taxon>
        <taxon>Legionella</taxon>
    </lineage>
</organism>
<comment type="similarity">
    <text evidence="7">Belongs to the dus family.</text>
</comment>
<evidence type="ECO:0000256" key="4">
    <source>
        <dbReference type="ARBA" id="ARBA00022694"/>
    </source>
</evidence>
<evidence type="ECO:0000256" key="2">
    <source>
        <dbReference type="ARBA" id="ARBA00022630"/>
    </source>
</evidence>
<dbReference type="InterPro" id="IPR013785">
    <property type="entry name" value="Aldolase_TIM"/>
</dbReference>
<keyword evidence="9" id="KW-0547">Nucleotide-binding</keyword>